<dbReference type="Gene3D" id="3.30.457.10">
    <property type="entry name" value="Copper amine oxidase-like, N-terminal domain"/>
    <property type="match status" value="1"/>
</dbReference>
<reference evidence="2 3" key="1">
    <citation type="submission" date="2016-11" db="EMBL/GenBank/DDBJ databases">
        <authorList>
            <person name="Jaros S."/>
            <person name="Januszkiewicz K."/>
            <person name="Wedrychowicz H."/>
        </authorList>
    </citation>
    <scope>NUCLEOTIDE SEQUENCE [LARGE SCALE GENOMIC DNA]</scope>
    <source>
        <strain evidence="2 3">DSM 17477</strain>
    </source>
</reference>
<dbReference type="SUPFAM" id="SSF54001">
    <property type="entry name" value="Cysteine proteinases"/>
    <property type="match status" value="1"/>
</dbReference>
<dbReference type="STRING" id="1121476.SAMN02745751_03400"/>
<protein>
    <submittedName>
        <fullName evidence="2">Transglutaminase-like superfamily protein</fullName>
    </submittedName>
</protein>
<dbReference type="PANTHER" id="PTHR46333:SF2">
    <property type="entry name" value="CYTOKINESIS PROTEIN 3"/>
    <property type="match status" value="1"/>
</dbReference>
<gene>
    <name evidence="2" type="ORF">SAMN02745751_03400</name>
</gene>
<dbReference type="AlphaFoldDB" id="A0A1M6M8X8"/>
<dbReference type="InterPro" id="IPR036582">
    <property type="entry name" value="Mao_N_sf"/>
</dbReference>
<dbReference type="Gene3D" id="3.10.620.30">
    <property type="match status" value="1"/>
</dbReference>
<evidence type="ECO:0000313" key="3">
    <source>
        <dbReference type="Proteomes" id="UP000184052"/>
    </source>
</evidence>
<sequence>MKRKILAFTLILLIITSTFLFAYSETYTISTTYDLENTILSNLYNRNTNISINYSGSLNGLENTLNGIIYKDEYLKYTIGNWKWSYKGYEGNIDINIEASHLISRTEEDMSNIKIDEILNDIITQNMTVHEKIKAVHDYIVLNVAYDKTLTYRTQYDALFRNTSVCHGYALLFYRMMEELNIPVRLVIGSAGSAHIWNMVQVDNTWYHIDTTFDDPVPDRLNQVSYEYYMLTEEEISKDHVIEEENIPHTSTTYEYLLNELVENSGNSVYINLLNSLGYSYTNTDTSSTPANPTINIFALDNYVEYDSSYGFPFIDENSRTQVPFRITLENLGADVSWDGETRTAIAELNDIEVRIPIGEAYIVVNGRIVQNDTKSLIKDGRTYLPIRKVMESFGYTVGWDGLTQTVLISE</sequence>
<evidence type="ECO:0000259" key="1">
    <source>
        <dbReference type="SMART" id="SM00460"/>
    </source>
</evidence>
<evidence type="ECO:0000313" key="2">
    <source>
        <dbReference type="EMBL" id="SHJ79911.1"/>
    </source>
</evidence>
<keyword evidence="3" id="KW-1185">Reference proteome</keyword>
<dbReference type="InterPro" id="IPR038765">
    <property type="entry name" value="Papain-like_cys_pep_sf"/>
</dbReference>
<dbReference type="Pfam" id="PF07833">
    <property type="entry name" value="Cu_amine_oxidN1"/>
    <property type="match status" value="1"/>
</dbReference>
<dbReference type="RefSeq" id="WP_073050754.1">
    <property type="nucleotide sequence ID" value="NZ_FQZL01000039.1"/>
</dbReference>
<organism evidence="2 3">
    <name type="scientific">Dethiosulfatibacter aminovorans DSM 17477</name>
    <dbReference type="NCBI Taxonomy" id="1121476"/>
    <lineage>
        <taxon>Bacteria</taxon>
        <taxon>Bacillati</taxon>
        <taxon>Bacillota</taxon>
        <taxon>Tissierellia</taxon>
        <taxon>Dethiosulfatibacter</taxon>
    </lineage>
</organism>
<dbReference type="SUPFAM" id="SSF55383">
    <property type="entry name" value="Copper amine oxidase, domain N"/>
    <property type="match status" value="1"/>
</dbReference>
<accession>A0A1M6M8X8</accession>
<dbReference type="OrthoDB" id="1817605at2"/>
<dbReference type="GO" id="GO:0005737">
    <property type="term" value="C:cytoplasm"/>
    <property type="evidence" value="ECO:0007669"/>
    <property type="project" value="TreeGrafter"/>
</dbReference>
<name>A0A1M6M8X8_9FIRM</name>
<dbReference type="PANTHER" id="PTHR46333">
    <property type="entry name" value="CYTOKINESIS PROTEIN 3"/>
    <property type="match status" value="1"/>
</dbReference>
<dbReference type="InterPro" id="IPR002931">
    <property type="entry name" value="Transglutaminase-like"/>
</dbReference>
<dbReference type="InterPro" id="IPR012854">
    <property type="entry name" value="Cu_amine_oxidase-like_N"/>
</dbReference>
<proteinExistence type="predicted"/>
<feature type="domain" description="Transglutaminase-like" evidence="1">
    <location>
        <begin position="159"/>
        <end position="213"/>
    </location>
</feature>
<dbReference type="Pfam" id="PF01841">
    <property type="entry name" value="Transglut_core"/>
    <property type="match status" value="1"/>
</dbReference>
<dbReference type="EMBL" id="FQZL01000039">
    <property type="protein sequence ID" value="SHJ79911.1"/>
    <property type="molecule type" value="Genomic_DNA"/>
</dbReference>
<dbReference type="InterPro" id="IPR052557">
    <property type="entry name" value="CAP/Cytokinesis_protein"/>
</dbReference>
<dbReference type="SMART" id="SM00460">
    <property type="entry name" value="TGc"/>
    <property type="match status" value="1"/>
</dbReference>
<dbReference type="Proteomes" id="UP000184052">
    <property type="component" value="Unassembled WGS sequence"/>
</dbReference>